<keyword evidence="2" id="KW-1185">Reference proteome</keyword>
<protein>
    <submittedName>
        <fullName evidence="1">Uncharacterized protein</fullName>
    </submittedName>
</protein>
<dbReference type="RefSeq" id="WP_146211525.1">
    <property type="nucleotide sequence ID" value="NZ_QGTS01000009.1"/>
</dbReference>
<comment type="caution">
    <text evidence="1">The sequence shown here is derived from an EMBL/GenBank/DDBJ whole genome shotgun (WGS) entry which is preliminary data.</text>
</comment>
<dbReference type="AlphaFoldDB" id="A0A317PWM6"/>
<gene>
    <name evidence="1" type="ORF">DES37_109189</name>
</gene>
<sequence length="74" mass="8225">MSHAMAFATVLDMQAAEKINGGSNIWIDKDGVRWKEGPYGLCYWRQSAAAPASNGWYRDDGINKDGTAKRCDEK</sequence>
<accession>A0A317PWM6</accession>
<reference evidence="1 2" key="1">
    <citation type="submission" date="2018-05" db="EMBL/GenBank/DDBJ databases">
        <title>Genomic Encyclopedia of Type Strains, Phase IV (KMG-IV): sequencing the most valuable type-strain genomes for metagenomic binning, comparative biology and taxonomic classification.</title>
        <authorList>
            <person name="Goeker M."/>
        </authorList>
    </citation>
    <scope>NUCLEOTIDE SEQUENCE [LARGE SCALE GENOMIC DNA]</scope>
    <source>
        <strain evidence="1 2">DSM 19579</strain>
    </source>
</reference>
<name>A0A317PWM6_9ENTR</name>
<organism evidence="1 2">
    <name type="scientific">Mangrovibacter plantisponsor</name>
    <dbReference type="NCBI Taxonomy" id="451513"/>
    <lineage>
        <taxon>Bacteria</taxon>
        <taxon>Pseudomonadati</taxon>
        <taxon>Pseudomonadota</taxon>
        <taxon>Gammaproteobacteria</taxon>
        <taxon>Enterobacterales</taxon>
        <taxon>Enterobacteriaceae</taxon>
        <taxon>Mangrovibacter</taxon>
    </lineage>
</organism>
<proteinExistence type="predicted"/>
<dbReference type="Proteomes" id="UP000246744">
    <property type="component" value="Unassembled WGS sequence"/>
</dbReference>
<evidence type="ECO:0000313" key="2">
    <source>
        <dbReference type="Proteomes" id="UP000246744"/>
    </source>
</evidence>
<evidence type="ECO:0000313" key="1">
    <source>
        <dbReference type="EMBL" id="PWW07069.1"/>
    </source>
</evidence>
<dbReference type="EMBL" id="QGTS01000009">
    <property type="protein sequence ID" value="PWW07069.1"/>
    <property type="molecule type" value="Genomic_DNA"/>
</dbReference>